<dbReference type="AlphaFoldDB" id="A0A4C1XVQ6"/>
<gene>
    <name evidence="2" type="ORF">EVAR_85605_1</name>
</gene>
<feature type="compositionally biased region" description="Basic and acidic residues" evidence="1">
    <location>
        <begin position="7"/>
        <end position="26"/>
    </location>
</feature>
<organism evidence="2 3">
    <name type="scientific">Eumeta variegata</name>
    <name type="common">Bagworm moth</name>
    <name type="synonym">Eumeta japonica</name>
    <dbReference type="NCBI Taxonomy" id="151549"/>
    <lineage>
        <taxon>Eukaryota</taxon>
        <taxon>Metazoa</taxon>
        <taxon>Ecdysozoa</taxon>
        <taxon>Arthropoda</taxon>
        <taxon>Hexapoda</taxon>
        <taxon>Insecta</taxon>
        <taxon>Pterygota</taxon>
        <taxon>Neoptera</taxon>
        <taxon>Endopterygota</taxon>
        <taxon>Lepidoptera</taxon>
        <taxon>Glossata</taxon>
        <taxon>Ditrysia</taxon>
        <taxon>Tineoidea</taxon>
        <taxon>Psychidae</taxon>
        <taxon>Oiketicinae</taxon>
        <taxon>Eumeta</taxon>
    </lineage>
</organism>
<reference evidence="2 3" key="1">
    <citation type="journal article" date="2019" name="Commun. Biol.">
        <title>The bagworm genome reveals a unique fibroin gene that provides high tensile strength.</title>
        <authorList>
            <person name="Kono N."/>
            <person name="Nakamura H."/>
            <person name="Ohtoshi R."/>
            <person name="Tomita M."/>
            <person name="Numata K."/>
            <person name="Arakawa K."/>
        </authorList>
    </citation>
    <scope>NUCLEOTIDE SEQUENCE [LARGE SCALE GENOMIC DNA]</scope>
</reference>
<sequence>MNPIRTTQHDKGGGEGRRSGSAHRDTLMLTSHPHPPAHRYYRRCPRLAEDDRLAERARRCSRCGSEAAT</sequence>
<comment type="caution">
    <text evidence="2">The sequence shown here is derived from an EMBL/GenBank/DDBJ whole genome shotgun (WGS) entry which is preliminary data.</text>
</comment>
<protein>
    <submittedName>
        <fullName evidence="2">Uncharacterized protein</fullName>
    </submittedName>
</protein>
<evidence type="ECO:0000256" key="1">
    <source>
        <dbReference type="SAM" id="MobiDB-lite"/>
    </source>
</evidence>
<accession>A0A4C1XVQ6</accession>
<dbReference type="EMBL" id="BGZK01000952">
    <property type="protein sequence ID" value="GBP66235.1"/>
    <property type="molecule type" value="Genomic_DNA"/>
</dbReference>
<evidence type="ECO:0000313" key="2">
    <source>
        <dbReference type="EMBL" id="GBP66235.1"/>
    </source>
</evidence>
<name>A0A4C1XVQ6_EUMVA</name>
<proteinExistence type="predicted"/>
<feature type="region of interest" description="Disordered" evidence="1">
    <location>
        <begin position="1"/>
        <end position="39"/>
    </location>
</feature>
<dbReference type="Proteomes" id="UP000299102">
    <property type="component" value="Unassembled WGS sequence"/>
</dbReference>
<keyword evidence="3" id="KW-1185">Reference proteome</keyword>
<evidence type="ECO:0000313" key="3">
    <source>
        <dbReference type="Proteomes" id="UP000299102"/>
    </source>
</evidence>